<organism evidence="2 3">
    <name type="scientific">Endozoicomonas gorgoniicola</name>
    <dbReference type="NCBI Taxonomy" id="1234144"/>
    <lineage>
        <taxon>Bacteria</taxon>
        <taxon>Pseudomonadati</taxon>
        <taxon>Pseudomonadota</taxon>
        <taxon>Gammaproteobacteria</taxon>
        <taxon>Oceanospirillales</taxon>
        <taxon>Endozoicomonadaceae</taxon>
        <taxon>Endozoicomonas</taxon>
    </lineage>
</organism>
<feature type="signal peptide" evidence="1">
    <location>
        <begin position="1"/>
        <end position="20"/>
    </location>
</feature>
<evidence type="ECO:0000256" key="1">
    <source>
        <dbReference type="SAM" id="SignalP"/>
    </source>
</evidence>
<dbReference type="Proteomes" id="UP001209854">
    <property type="component" value="Unassembled WGS sequence"/>
</dbReference>
<evidence type="ECO:0000313" key="2">
    <source>
        <dbReference type="EMBL" id="MCW7553315.1"/>
    </source>
</evidence>
<accession>A0ABT3MVB5</accession>
<name>A0ABT3MVB5_9GAMM</name>
<feature type="chain" id="PRO_5045409364" evidence="1">
    <location>
        <begin position="21"/>
        <end position="113"/>
    </location>
</feature>
<comment type="caution">
    <text evidence="2">The sequence shown here is derived from an EMBL/GenBank/DDBJ whole genome shotgun (WGS) entry which is preliminary data.</text>
</comment>
<dbReference type="RefSeq" id="WP_262568150.1">
    <property type="nucleotide sequence ID" value="NZ_JAPFCC010000001.1"/>
</dbReference>
<dbReference type="EMBL" id="JAPFCC010000001">
    <property type="protein sequence ID" value="MCW7553315.1"/>
    <property type="molecule type" value="Genomic_DNA"/>
</dbReference>
<proteinExistence type="predicted"/>
<keyword evidence="3" id="KW-1185">Reference proteome</keyword>
<protein>
    <submittedName>
        <fullName evidence="2">Uncharacterized protein</fullName>
    </submittedName>
</protein>
<keyword evidence="1" id="KW-0732">Signal</keyword>
<sequence length="113" mass="12520">MKLLPLAVCATILISSHASAFESDGSLGQITVNQCIKMTIEATKDFSGKSESEILTDLTFEPSVYRGVVKVKTRSRRFNKVWNTDYCAVHGGTITRSSSFSEIEKFRDTGKSY</sequence>
<reference evidence="2 3" key="1">
    <citation type="submission" date="2022-10" db="EMBL/GenBank/DDBJ databases">
        <title>High-quality genome sequences of two octocoral-associated bacteria, Endozoicomonas euniceicola EF212 and Endozoicomonas gorgoniicola PS125.</title>
        <authorList>
            <person name="Chiou Y.-J."/>
            <person name="Chen Y.-H."/>
        </authorList>
    </citation>
    <scope>NUCLEOTIDE SEQUENCE [LARGE SCALE GENOMIC DNA]</scope>
    <source>
        <strain evidence="2 3">PS125</strain>
    </source>
</reference>
<evidence type="ECO:0000313" key="3">
    <source>
        <dbReference type="Proteomes" id="UP001209854"/>
    </source>
</evidence>
<gene>
    <name evidence="2" type="ORF">NX722_11830</name>
</gene>